<reference evidence="2" key="1">
    <citation type="submission" date="2016-10" db="EMBL/GenBank/DDBJ databases">
        <authorList>
            <person name="Varghese N."/>
            <person name="Submissions S."/>
        </authorList>
    </citation>
    <scope>NUCLEOTIDE SEQUENCE [LARGE SCALE GENOMIC DNA]</scope>
    <source>
        <strain evidence="2">DSM 15282</strain>
    </source>
</reference>
<name>A0A1I5DTH0_9BACT</name>
<evidence type="ECO:0000313" key="2">
    <source>
        <dbReference type="Proteomes" id="UP000199564"/>
    </source>
</evidence>
<proteinExistence type="predicted"/>
<evidence type="ECO:0000313" key="1">
    <source>
        <dbReference type="EMBL" id="SFO02552.1"/>
    </source>
</evidence>
<accession>A0A1I5DTH0</accession>
<dbReference type="EMBL" id="FOVW01000003">
    <property type="protein sequence ID" value="SFO02552.1"/>
    <property type="molecule type" value="Genomic_DNA"/>
</dbReference>
<organism evidence="1 2">
    <name type="scientific">Algoriphagus ornithinivorans</name>
    <dbReference type="NCBI Taxonomy" id="226506"/>
    <lineage>
        <taxon>Bacteria</taxon>
        <taxon>Pseudomonadati</taxon>
        <taxon>Bacteroidota</taxon>
        <taxon>Cytophagia</taxon>
        <taxon>Cytophagales</taxon>
        <taxon>Cyclobacteriaceae</taxon>
        <taxon>Algoriphagus</taxon>
    </lineage>
</organism>
<dbReference type="AlphaFoldDB" id="A0A1I5DTH0"/>
<protein>
    <submittedName>
        <fullName evidence="1">Uncharacterized protein</fullName>
    </submittedName>
</protein>
<sequence>MEEAKFETESKRLFQEAKPTLFLEAVFPPYFFCYRGRYLQILPYLRHGGDPLYILLPSLNPYGIYFTLQYIFAPLPLGGRN</sequence>
<dbReference type="Proteomes" id="UP000199564">
    <property type="component" value="Unassembled WGS sequence"/>
</dbReference>
<gene>
    <name evidence="1" type="ORF">SAMN04488519_103144</name>
</gene>
<keyword evidence="2" id="KW-1185">Reference proteome</keyword>